<comment type="caution">
    <text evidence="1">The sequence shown here is derived from an EMBL/GenBank/DDBJ whole genome shotgun (WGS) entry which is preliminary data.</text>
</comment>
<proteinExistence type="predicted"/>
<protein>
    <submittedName>
        <fullName evidence="1">Uncharacterized protein</fullName>
    </submittedName>
</protein>
<reference evidence="1 2" key="1">
    <citation type="submission" date="2019-03" db="EMBL/GenBank/DDBJ databases">
        <title>Genomic Encyclopedia of Type Strains, Phase III (KMG-III): the genomes of soil and plant-associated and newly described type strains.</title>
        <authorList>
            <person name="Whitman W."/>
        </authorList>
    </citation>
    <scope>NUCLEOTIDE SEQUENCE [LARGE SCALE GENOMIC DNA]</scope>
    <source>
        <strain evidence="1 2">CECT 8446</strain>
    </source>
</reference>
<sequence length="109" mass="12865">MAATFGAVYFNLREVNLLDSLLRSDLILPTDGVEVGLTKAKIYYQLFYYLFLIPSPEIKLYLINNFPKTYSYFLVDDPKNRYFIEGIDNEKMVVNEDFFREYSNLDFIS</sequence>
<name>A0A4R6T1U8_9BACT</name>
<dbReference type="EMBL" id="SNYF01000008">
    <property type="protein sequence ID" value="TDQ15190.1"/>
    <property type="molecule type" value="Genomic_DNA"/>
</dbReference>
<evidence type="ECO:0000313" key="1">
    <source>
        <dbReference type="EMBL" id="TDQ15190.1"/>
    </source>
</evidence>
<accession>A0A4R6T1U8</accession>
<evidence type="ECO:0000313" key="2">
    <source>
        <dbReference type="Proteomes" id="UP000294535"/>
    </source>
</evidence>
<keyword evidence="2" id="KW-1185">Reference proteome</keyword>
<dbReference type="Proteomes" id="UP000294535">
    <property type="component" value="Unassembled WGS sequence"/>
</dbReference>
<gene>
    <name evidence="1" type="ORF">DFQ04_3076</name>
</gene>
<organism evidence="1 2">
    <name type="scientific">Algoriphagus boseongensis</name>
    <dbReference type="NCBI Taxonomy" id="1442587"/>
    <lineage>
        <taxon>Bacteria</taxon>
        <taxon>Pseudomonadati</taxon>
        <taxon>Bacteroidota</taxon>
        <taxon>Cytophagia</taxon>
        <taxon>Cytophagales</taxon>
        <taxon>Cyclobacteriaceae</taxon>
        <taxon>Algoriphagus</taxon>
    </lineage>
</organism>
<dbReference type="AlphaFoldDB" id="A0A4R6T1U8"/>